<gene>
    <name evidence="2" type="ORF">MtrunA17_Chr8g0360711</name>
</gene>
<evidence type="ECO:0000313" key="2">
    <source>
        <dbReference type="EMBL" id="RHN40956.1"/>
    </source>
</evidence>
<dbReference type="AlphaFoldDB" id="A0A396GIH5"/>
<name>A0A396GIH5_MEDTR</name>
<keyword evidence="1" id="KW-1133">Transmembrane helix</keyword>
<organism evidence="2">
    <name type="scientific">Medicago truncatula</name>
    <name type="common">Barrel medic</name>
    <name type="synonym">Medicago tribuloides</name>
    <dbReference type="NCBI Taxonomy" id="3880"/>
    <lineage>
        <taxon>Eukaryota</taxon>
        <taxon>Viridiplantae</taxon>
        <taxon>Streptophyta</taxon>
        <taxon>Embryophyta</taxon>
        <taxon>Tracheophyta</taxon>
        <taxon>Spermatophyta</taxon>
        <taxon>Magnoliopsida</taxon>
        <taxon>eudicotyledons</taxon>
        <taxon>Gunneridae</taxon>
        <taxon>Pentapetalae</taxon>
        <taxon>rosids</taxon>
        <taxon>fabids</taxon>
        <taxon>Fabales</taxon>
        <taxon>Fabaceae</taxon>
        <taxon>Papilionoideae</taxon>
        <taxon>50 kb inversion clade</taxon>
        <taxon>NPAAA clade</taxon>
        <taxon>Hologalegina</taxon>
        <taxon>IRL clade</taxon>
        <taxon>Trifolieae</taxon>
        <taxon>Medicago</taxon>
    </lineage>
</organism>
<dbReference type="Proteomes" id="UP000265566">
    <property type="component" value="Chromosome 8"/>
</dbReference>
<protein>
    <recommendedName>
        <fullName evidence="3">Transmembrane protein</fullName>
    </recommendedName>
</protein>
<feature type="transmembrane region" description="Helical" evidence="1">
    <location>
        <begin position="39"/>
        <end position="59"/>
    </location>
</feature>
<evidence type="ECO:0000256" key="1">
    <source>
        <dbReference type="SAM" id="Phobius"/>
    </source>
</evidence>
<proteinExistence type="predicted"/>
<evidence type="ECO:0008006" key="3">
    <source>
        <dbReference type="Google" id="ProtNLM"/>
    </source>
</evidence>
<reference evidence="2" key="1">
    <citation type="journal article" date="2018" name="Nat. Plants">
        <title>Whole-genome landscape of Medicago truncatula symbiotic genes.</title>
        <authorList>
            <person name="Pecrix Y."/>
            <person name="Gamas P."/>
            <person name="Carrere S."/>
        </authorList>
    </citation>
    <scope>NUCLEOTIDE SEQUENCE</scope>
    <source>
        <tissue evidence="2">Leaves</tissue>
    </source>
</reference>
<dbReference type="EMBL" id="PSQE01000008">
    <property type="protein sequence ID" value="RHN40956.1"/>
    <property type="molecule type" value="Genomic_DNA"/>
</dbReference>
<keyword evidence="1" id="KW-0472">Membrane</keyword>
<dbReference type="Gramene" id="rna47207">
    <property type="protein sequence ID" value="RHN40956.1"/>
    <property type="gene ID" value="gene47207"/>
</dbReference>
<keyword evidence="1" id="KW-0812">Transmembrane</keyword>
<accession>A0A396GIH5</accession>
<sequence>MVTCYERSRQTMASFFQDPWRDNKTNFTDYHVRLDHVEFITIISYFCVFYELCTFVCFWKDQHKSQTSVISLIKYGYTCRHKTRCC</sequence>
<comment type="caution">
    <text evidence="2">The sequence shown here is derived from an EMBL/GenBank/DDBJ whole genome shotgun (WGS) entry which is preliminary data.</text>
</comment>